<feature type="repeat" description="RCC1" evidence="2">
    <location>
        <begin position="67"/>
        <end position="118"/>
    </location>
</feature>
<keyword evidence="1" id="KW-0677">Repeat</keyword>
<dbReference type="PANTHER" id="PTHR22870:SF155">
    <property type="entry name" value="E3 UBIQUITIN-PROTEIN LIGASE HERC1-RELATED"/>
    <property type="match status" value="1"/>
</dbReference>
<dbReference type="InterPro" id="IPR051210">
    <property type="entry name" value="Ub_ligase/GEF_domain"/>
</dbReference>
<evidence type="ECO:0000256" key="2">
    <source>
        <dbReference type="PROSITE-ProRule" id="PRU00235"/>
    </source>
</evidence>
<dbReference type="InterPro" id="IPR009091">
    <property type="entry name" value="RCC1/BLIP-II"/>
</dbReference>
<accession>A0A4W5KYU1</accession>
<reference evidence="4" key="3">
    <citation type="submission" date="2025-09" db="UniProtKB">
        <authorList>
            <consortium name="Ensembl"/>
        </authorList>
    </citation>
    <scope>IDENTIFICATION</scope>
</reference>
<dbReference type="Proteomes" id="UP000314982">
    <property type="component" value="Unassembled WGS sequence"/>
</dbReference>
<evidence type="ECO:0000256" key="3">
    <source>
        <dbReference type="SAM" id="MobiDB-lite"/>
    </source>
</evidence>
<sequence>HRECDCVSQQHPSSTLLCPPSPDRLIGLPEGRARNHNRPQVVPALSDVFIQDVAVGAEHTLVLSSTGDVFTWGSNSEGQLGLGHTNHVREPTLVTSLQGKDINQISAGRCHSAAWTAPSVPPRAPGKHTHTHTAGSLSTSVVNA</sequence>
<evidence type="ECO:0000256" key="1">
    <source>
        <dbReference type="ARBA" id="ARBA00022737"/>
    </source>
</evidence>
<dbReference type="InterPro" id="IPR000408">
    <property type="entry name" value="Reg_chr_condens"/>
</dbReference>
<name>A0A4W5KYU1_9TELE</name>
<feature type="compositionally biased region" description="Polar residues" evidence="3">
    <location>
        <begin position="132"/>
        <end position="144"/>
    </location>
</feature>
<dbReference type="GeneTree" id="ENSGT00940000155907"/>
<dbReference type="PANTHER" id="PTHR22870">
    <property type="entry name" value="REGULATOR OF CHROMOSOME CONDENSATION"/>
    <property type="match status" value="1"/>
</dbReference>
<reference evidence="5" key="1">
    <citation type="submission" date="2018-06" db="EMBL/GenBank/DDBJ databases">
        <title>Genome assembly of Danube salmon.</title>
        <authorList>
            <person name="Macqueen D.J."/>
            <person name="Gundappa M.K."/>
        </authorList>
    </citation>
    <scope>NUCLEOTIDE SEQUENCE [LARGE SCALE GENOMIC DNA]</scope>
</reference>
<keyword evidence="5" id="KW-1185">Reference proteome</keyword>
<organism evidence="4 5">
    <name type="scientific">Hucho hucho</name>
    <name type="common">huchen</name>
    <dbReference type="NCBI Taxonomy" id="62062"/>
    <lineage>
        <taxon>Eukaryota</taxon>
        <taxon>Metazoa</taxon>
        <taxon>Chordata</taxon>
        <taxon>Craniata</taxon>
        <taxon>Vertebrata</taxon>
        <taxon>Euteleostomi</taxon>
        <taxon>Actinopterygii</taxon>
        <taxon>Neopterygii</taxon>
        <taxon>Teleostei</taxon>
        <taxon>Protacanthopterygii</taxon>
        <taxon>Salmoniformes</taxon>
        <taxon>Salmonidae</taxon>
        <taxon>Salmoninae</taxon>
        <taxon>Hucho</taxon>
    </lineage>
</organism>
<dbReference type="AlphaFoldDB" id="A0A4W5KYU1"/>
<evidence type="ECO:0000313" key="4">
    <source>
        <dbReference type="Ensembl" id="ENSHHUP00000015530.1"/>
    </source>
</evidence>
<dbReference type="STRING" id="62062.ENSHHUP00000015530"/>
<dbReference type="SUPFAM" id="SSF50985">
    <property type="entry name" value="RCC1/BLIP-II"/>
    <property type="match status" value="1"/>
</dbReference>
<dbReference type="PRINTS" id="PR00633">
    <property type="entry name" value="RCCNDNSATION"/>
</dbReference>
<proteinExistence type="predicted"/>
<evidence type="ECO:0000313" key="5">
    <source>
        <dbReference type="Proteomes" id="UP000314982"/>
    </source>
</evidence>
<dbReference type="Pfam" id="PF00415">
    <property type="entry name" value="RCC1"/>
    <property type="match status" value="1"/>
</dbReference>
<protein>
    <submittedName>
        <fullName evidence="4">Uncharacterized protein</fullName>
    </submittedName>
</protein>
<reference evidence="4" key="2">
    <citation type="submission" date="2025-08" db="UniProtKB">
        <authorList>
            <consortium name="Ensembl"/>
        </authorList>
    </citation>
    <scope>IDENTIFICATION</scope>
</reference>
<dbReference type="Ensembl" id="ENSHHUT00000016081.1">
    <property type="protein sequence ID" value="ENSHHUP00000015530.1"/>
    <property type="gene ID" value="ENSHHUG00000009669.1"/>
</dbReference>
<feature type="region of interest" description="Disordered" evidence="3">
    <location>
        <begin position="118"/>
        <end position="144"/>
    </location>
</feature>
<dbReference type="Gene3D" id="2.130.10.30">
    <property type="entry name" value="Regulator of chromosome condensation 1/beta-lactamase-inhibitor protein II"/>
    <property type="match status" value="1"/>
</dbReference>
<dbReference type="PROSITE" id="PS50012">
    <property type="entry name" value="RCC1_3"/>
    <property type="match status" value="1"/>
</dbReference>